<keyword evidence="2" id="KW-1185">Reference proteome</keyword>
<organism evidence="1 2">
    <name type="scientific">Roseovarius gahaiensis</name>
    <dbReference type="NCBI Taxonomy" id="2716691"/>
    <lineage>
        <taxon>Bacteria</taxon>
        <taxon>Pseudomonadati</taxon>
        <taxon>Pseudomonadota</taxon>
        <taxon>Alphaproteobacteria</taxon>
        <taxon>Rhodobacterales</taxon>
        <taxon>Roseobacteraceae</taxon>
        <taxon>Roseovarius</taxon>
    </lineage>
</organism>
<gene>
    <name evidence="1" type="ORF">HAT86_08805</name>
</gene>
<dbReference type="RefSeq" id="WP_167195995.1">
    <property type="nucleotide sequence ID" value="NZ_JAAORB010000013.1"/>
</dbReference>
<dbReference type="AlphaFoldDB" id="A0A967BHM2"/>
<sequence length="94" mass="9926">MPETPRYTPVSAAQPPIFDENGIHVGYTVAVAMQKGDTRHTESVDVIVGPDEAARIAAASIDAFTAWNKARVIEHDLVAKANAALDTMPASLPG</sequence>
<dbReference type="EMBL" id="JAAORB010000013">
    <property type="protein sequence ID" value="NHQ74562.1"/>
    <property type="molecule type" value="Genomic_DNA"/>
</dbReference>
<dbReference type="Proteomes" id="UP000639775">
    <property type="component" value="Unassembled WGS sequence"/>
</dbReference>
<evidence type="ECO:0000313" key="1">
    <source>
        <dbReference type="EMBL" id="NHQ74562.1"/>
    </source>
</evidence>
<name>A0A967BHM2_9RHOB</name>
<protein>
    <submittedName>
        <fullName evidence="1">Uncharacterized protein</fullName>
    </submittedName>
</protein>
<accession>A0A967BHM2</accession>
<reference evidence="1" key="1">
    <citation type="submission" date="2020-03" db="EMBL/GenBank/DDBJ databases">
        <title>Roseovarius gahaiensis sp. nov., isolated from Gahai Saline Lake, China.</title>
        <authorList>
            <person name="Sun X."/>
        </authorList>
    </citation>
    <scope>NUCLEOTIDE SEQUENCE</scope>
    <source>
        <strain evidence="1">GH877</strain>
    </source>
</reference>
<comment type="caution">
    <text evidence="1">The sequence shown here is derived from an EMBL/GenBank/DDBJ whole genome shotgun (WGS) entry which is preliminary data.</text>
</comment>
<evidence type="ECO:0000313" key="2">
    <source>
        <dbReference type="Proteomes" id="UP000639775"/>
    </source>
</evidence>
<proteinExistence type="predicted"/>